<dbReference type="EMBL" id="VOPW01000001">
    <property type="protein sequence ID" value="TXC65695.1"/>
    <property type="molecule type" value="Genomic_DNA"/>
</dbReference>
<name>A0A5C6U1X6_9BURK</name>
<sequence length="154" mass="15140">MTTSDTVEPAGRLVVPVMVGVASFVSAGASTVSDGAVTSTAPESLAEALLPAASVAVATALKPPSASAAGTSTEKVPPVFTVAVRICVTPAESVITRLTDEPAGKLVVPLIVGVASLVRVGASMVRLGAVRSMAPPSLALALLPKPSEAVATTL</sequence>
<dbReference type="AlphaFoldDB" id="A0A5C6U1X6"/>
<dbReference type="Proteomes" id="UP000321832">
    <property type="component" value="Unassembled WGS sequence"/>
</dbReference>
<evidence type="ECO:0000313" key="1">
    <source>
        <dbReference type="EMBL" id="TXC65695.1"/>
    </source>
</evidence>
<reference evidence="1 2" key="1">
    <citation type="submission" date="2019-08" db="EMBL/GenBank/DDBJ databases">
        <authorList>
            <person name="Khan S.A."/>
            <person name="Jeon C.O."/>
            <person name="Jeong S.E."/>
        </authorList>
    </citation>
    <scope>NUCLEOTIDE SEQUENCE [LARGE SCALE GENOMIC DNA]</scope>
    <source>
        <strain evidence="2">IMCC1728</strain>
    </source>
</reference>
<keyword evidence="2" id="KW-1185">Reference proteome</keyword>
<gene>
    <name evidence="1" type="ORF">FSC37_05420</name>
</gene>
<comment type="caution">
    <text evidence="1">The sequence shown here is derived from an EMBL/GenBank/DDBJ whole genome shotgun (WGS) entry which is preliminary data.</text>
</comment>
<organism evidence="1 2">
    <name type="scientific">Piscinibacter aquaticus</name>
    <dbReference type="NCBI Taxonomy" id="392597"/>
    <lineage>
        <taxon>Bacteria</taxon>
        <taxon>Pseudomonadati</taxon>
        <taxon>Pseudomonadota</taxon>
        <taxon>Betaproteobacteria</taxon>
        <taxon>Burkholderiales</taxon>
        <taxon>Sphaerotilaceae</taxon>
        <taxon>Piscinibacter</taxon>
    </lineage>
</organism>
<evidence type="ECO:0000313" key="2">
    <source>
        <dbReference type="Proteomes" id="UP000321832"/>
    </source>
</evidence>
<accession>A0A5C6U1X6</accession>
<protein>
    <submittedName>
        <fullName evidence="1">Uncharacterized protein</fullName>
    </submittedName>
</protein>
<proteinExistence type="predicted"/>